<accession>M6BUZ1</accession>
<proteinExistence type="predicted"/>
<name>M6BUZ1_LEPBO</name>
<dbReference type="PATRIC" id="fig|1218567.3.peg.1003"/>
<dbReference type="EMBL" id="ANMU01000041">
    <property type="protein sequence ID" value="EMJ83552.1"/>
    <property type="molecule type" value="Genomic_DNA"/>
</dbReference>
<protein>
    <submittedName>
        <fullName evidence="1">Uncharacterized protein</fullName>
    </submittedName>
</protein>
<evidence type="ECO:0000313" key="1">
    <source>
        <dbReference type="EMBL" id="EMJ83552.1"/>
    </source>
</evidence>
<organism evidence="1 2">
    <name type="scientific">Leptospira borgpetersenii serovar Hardjo-bovis str. Sponselee</name>
    <dbReference type="NCBI Taxonomy" id="1303729"/>
    <lineage>
        <taxon>Bacteria</taxon>
        <taxon>Pseudomonadati</taxon>
        <taxon>Spirochaetota</taxon>
        <taxon>Spirochaetia</taxon>
        <taxon>Leptospirales</taxon>
        <taxon>Leptospiraceae</taxon>
        <taxon>Leptospira</taxon>
    </lineage>
</organism>
<sequence>MSWKKSVTGSRILISSFLGNFFIRSEWNSFCSDLDGIWFSIKSDFTN</sequence>
<reference evidence="1 2" key="1">
    <citation type="submission" date="2013-01" db="EMBL/GenBank/DDBJ databases">
        <authorList>
            <person name="Harkins D.M."/>
            <person name="Durkin A.S."/>
            <person name="Brinkac L.M."/>
            <person name="Haft D.H."/>
            <person name="Selengut J.D."/>
            <person name="Sanka R."/>
            <person name="DePew J."/>
            <person name="Purushe J."/>
            <person name="Galloway R.L."/>
            <person name="Vinetz J.M."/>
            <person name="Sutton G.G."/>
            <person name="Nierman W.C."/>
            <person name="Fouts D.E."/>
        </authorList>
    </citation>
    <scope>NUCLEOTIDE SEQUENCE [LARGE SCALE GENOMIC DNA]</scope>
    <source>
        <strain evidence="1 2">Sponselee CDC</strain>
    </source>
</reference>
<gene>
    <name evidence="1" type="ORF">LEP1GSC016_1533</name>
</gene>
<dbReference type="AlphaFoldDB" id="M6BUZ1"/>
<evidence type="ECO:0000313" key="2">
    <source>
        <dbReference type="Proteomes" id="UP000011873"/>
    </source>
</evidence>
<comment type="caution">
    <text evidence="1">The sequence shown here is derived from an EMBL/GenBank/DDBJ whole genome shotgun (WGS) entry which is preliminary data.</text>
</comment>
<dbReference type="Proteomes" id="UP000011873">
    <property type="component" value="Unassembled WGS sequence"/>
</dbReference>